<dbReference type="CDD" id="cd07064">
    <property type="entry name" value="AlkD_like_1"/>
    <property type="match status" value="1"/>
</dbReference>
<dbReference type="InterPro" id="IPR014825">
    <property type="entry name" value="DNA_alkylation"/>
</dbReference>
<name>A0ABW5GWZ2_9PSEU</name>
<dbReference type="RefSeq" id="WP_345407839.1">
    <property type="nucleotide sequence ID" value="NZ_BAABHG010000024.1"/>
</dbReference>
<evidence type="ECO:0000313" key="1">
    <source>
        <dbReference type="EMBL" id="MFD2465361.1"/>
    </source>
</evidence>
<dbReference type="PANTHER" id="PTHR34070:SF1">
    <property type="entry name" value="DNA ALKYLATION REPAIR PROTEIN"/>
    <property type="match status" value="1"/>
</dbReference>
<reference evidence="2" key="1">
    <citation type="journal article" date="2019" name="Int. J. Syst. Evol. Microbiol.">
        <title>The Global Catalogue of Microorganisms (GCM) 10K type strain sequencing project: providing services to taxonomists for standard genome sequencing and annotation.</title>
        <authorList>
            <consortium name="The Broad Institute Genomics Platform"/>
            <consortium name="The Broad Institute Genome Sequencing Center for Infectious Disease"/>
            <person name="Wu L."/>
            <person name="Ma J."/>
        </authorList>
    </citation>
    <scope>NUCLEOTIDE SEQUENCE [LARGE SCALE GENOMIC DNA]</scope>
    <source>
        <strain evidence="2">CGMCC 4.7643</strain>
    </source>
</reference>
<comment type="caution">
    <text evidence="1">The sequence shown here is derived from an EMBL/GenBank/DDBJ whole genome shotgun (WGS) entry which is preliminary data.</text>
</comment>
<dbReference type="EMBL" id="JBHUKU010000030">
    <property type="protein sequence ID" value="MFD2465361.1"/>
    <property type="molecule type" value="Genomic_DNA"/>
</dbReference>
<accession>A0ABW5GWZ2</accession>
<dbReference type="SUPFAM" id="SSF48371">
    <property type="entry name" value="ARM repeat"/>
    <property type="match status" value="1"/>
</dbReference>
<dbReference type="Gene3D" id="1.25.10.90">
    <property type="match status" value="1"/>
</dbReference>
<evidence type="ECO:0000313" key="2">
    <source>
        <dbReference type="Proteomes" id="UP001597419"/>
    </source>
</evidence>
<proteinExistence type="predicted"/>
<dbReference type="Pfam" id="PF08713">
    <property type="entry name" value="DNA_alkylation"/>
    <property type="match status" value="1"/>
</dbReference>
<sequence length="236" mass="26439">MSADRRLIAAVREGLAELADPAKAPVMRAYMKSPMPFRGVPKPPRAALLKRVLAEHVLPDRETFTATARVLWHEAGYREERYAAIDLTGYRAYRHWQDPELLGLYEDMIVTGAWWDYVDELAARRVGPILRGAPAAVAPLMRAWAIDPDLWRRRTAILCQLGAKENTDTALLTHAVEASIGAQEFFLRKGIGWALRDYAKTAPGWVMSFVDDHPGLSGLSRREALKHLGTGENRAQ</sequence>
<gene>
    <name evidence="1" type="ORF">ACFSYJ_42545</name>
</gene>
<organism evidence="1 2">
    <name type="scientific">Amycolatopsis samaneae</name>
    <dbReference type="NCBI Taxonomy" id="664691"/>
    <lineage>
        <taxon>Bacteria</taxon>
        <taxon>Bacillati</taxon>
        <taxon>Actinomycetota</taxon>
        <taxon>Actinomycetes</taxon>
        <taxon>Pseudonocardiales</taxon>
        <taxon>Pseudonocardiaceae</taxon>
        <taxon>Amycolatopsis</taxon>
    </lineage>
</organism>
<dbReference type="Proteomes" id="UP001597419">
    <property type="component" value="Unassembled WGS sequence"/>
</dbReference>
<dbReference type="InterPro" id="IPR016024">
    <property type="entry name" value="ARM-type_fold"/>
</dbReference>
<protein>
    <submittedName>
        <fullName evidence="1">DNA alkylation repair protein</fullName>
    </submittedName>
</protein>
<keyword evidence="2" id="KW-1185">Reference proteome</keyword>
<dbReference type="PANTHER" id="PTHR34070">
    <property type="entry name" value="ARMADILLO-TYPE FOLD"/>
    <property type="match status" value="1"/>
</dbReference>